<feature type="compositionally biased region" description="Basic and acidic residues" evidence="5">
    <location>
        <begin position="353"/>
        <end position="375"/>
    </location>
</feature>
<feature type="region of interest" description="Disordered" evidence="5">
    <location>
        <begin position="285"/>
        <end position="375"/>
    </location>
</feature>
<dbReference type="GO" id="GO:0008270">
    <property type="term" value="F:zinc ion binding"/>
    <property type="evidence" value="ECO:0007669"/>
    <property type="project" value="UniProtKB-KW"/>
</dbReference>
<feature type="region of interest" description="Disordered" evidence="5">
    <location>
        <begin position="461"/>
        <end position="482"/>
    </location>
</feature>
<feature type="region of interest" description="Disordered" evidence="5">
    <location>
        <begin position="92"/>
        <end position="112"/>
    </location>
</feature>
<dbReference type="InterPro" id="IPR001005">
    <property type="entry name" value="SANT/Myb"/>
</dbReference>
<feature type="compositionally biased region" description="Acidic residues" evidence="5">
    <location>
        <begin position="469"/>
        <end position="482"/>
    </location>
</feature>
<dbReference type="OrthoDB" id="411372at2759"/>
<dbReference type="SUPFAM" id="SSF161219">
    <property type="entry name" value="CHY zinc finger-like"/>
    <property type="match status" value="1"/>
</dbReference>
<protein>
    <submittedName>
        <fullName evidence="8">Uncharacterized protein</fullName>
    </submittedName>
</protein>
<organism evidence="8 9">
    <name type="scientific">Plasmodium chabaudi adami</name>
    <dbReference type="NCBI Taxonomy" id="5826"/>
    <lineage>
        <taxon>Eukaryota</taxon>
        <taxon>Sar</taxon>
        <taxon>Alveolata</taxon>
        <taxon>Apicomplexa</taxon>
        <taxon>Aconoidasida</taxon>
        <taxon>Haemosporida</taxon>
        <taxon>Plasmodiidae</taxon>
        <taxon>Plasmodium</taxon>
        <taxon>Plasmodium (Vinckeia)</taxon>
    </lineage>
</organism>
<feature type="domain" description="CHY-type" evidence="7">
    <location>
        <begin position="680"/>
        <end position="745"/>
    </location>
</feature>
<feature type="region of interest" description="Disordered" evidence="5">
    <location>
        <begin position="201"/>
        <end position="228"/>
    </location>
</feature>
<keyword evidence="1" id="KW-0479">Metal-binding</keyword>
<evidence type="ECO:0000256" key="3">
    <source>
        <dbReference type="ARBA" id="ARBA00022833"/>
    </source>
</evidence>
<dbReference type="EMBL" id="LT608202">
    <property type="protein sequence ID" value="SCN59896.1"/>
    <property type="molecule type" value="Genomic_DNA"/>
</dbReference>
<dbReference type="PROSITE" id="PS50090">
    <property type="entry name" value="MYB_LIKE"/>
    <property type="match status" value="1"/>
</dbReference>
<feature type="compositionally biased region" description="Basic and acidic residues" evidence="5">
    <location>
        <begin position="323"/>
        <end position="339"/>
    </location>
</feature>
<gene>
    <name evidence="8" type="ORF">PCHDK_000177300</name>
</gene>
<evidence type="ECO:0000256" key="1">
    <source>
        <dbReference type="ARBA" id="ARBA00022723"/>
    </source>
</evidence>
<keyword evidence="2 4" id="KW-0863">Zinc-finger</keyword>
<evidence type="ECO:0000259" key="6">
    <source>
        <dbReference type="PROSITE" id="PS50090"/>
    </source>
</evidence>
<evidence type="ECO:0000256" key="2">
    <source>
        <dbReference type="ARBA" id="ARBA00022771"/>
    </source>
</evidence>
<feature type="compositionally biased region" description="Low complexity" evidence="5">
    <location>
        <begin position="207"/>
        <end position="218"/>
    </location>
</feature>
<feature type="domain" description="Myb-like" evidence="6">
    <location>
        <begin position="372"/>
        <end position="424"/>
    </location>
</feature>
<evidence type="ECO:0000313" key="9">
    <source>
        <dbReference type="Proteomes" id="UP000195879"/>
    </source>
</evidence>
<feature type="compositionally biased region" description="Low complexity" evidence="5">
    <location>
        <begin position="302"/>
        <end position="322"/>
    </location>
</feature>
<name>A0A1D3RUK2_PLACE</name>
<feature type="compositionally biased region" description="Basic and acidic residues" evidence="5">
    <location>
        <begin position="96"/>
        <end position="112"/>
    </location>
</feature>
<dbReference type="InterPro" id="IPR037274">
    <property type="entry name" value="Znf_CHY_sf"/>
</dbReference>
<evidence type="ECO:0000259" key="7">
    <source>
        <dbReference type="PROSITE" id="PS51266"/>
    </source>
</evidence>
<sequence>MNNVRSRYTLSNEKKEKYNDVENMCNSIKERSYEACDPYNENMSNEKEGNNVNTNTKFNKENRNIKVNEYSNKNKNIYNSSKSSYKSYADHNYGNKTDRGQNNRFTNKSDEHNDKKTYIHNKRFYNNYNMNNSEKYYSSKNKENGCIKSSFRGHNYNNRNSNKNNLNHNLNIDKQNNKSSRYRNNEYGNYYNNENTYNKINKKNDNTNDNNFSNMSKNKTVEKEDKLSLSNDCENIKSEEHFNLKNTDINSSDNYEYNKYRVQSNSPDHIKKNDNFLFQTDNNNFRNECNGTPQVNHQKCQNSENNENNENNENYKNESSNHSSRENSEPSKTPNKETYEIVENVNGNISPDLNKDSNENPNEDLKKLKREEEKKKVKNWKPEEQALLEEGLRVYKDLKNSPQKWEKVSQIVKTKNSDECLKRFLYCRFVVMKEKEKIEKEKIEKEKLERERIEKEKLEKERMEKERLEEENDENEQDIDSDDMDINNNINVKGKNILLKNVYLKNISLYKAVLLKFQLVCTRCCNTFDVTVTSKDQPQIVCNCTNCSSNAIIEVYRNICFLGNSCICVLKFNQCSLMDLLAGDYSINCEGCGRKTLVKNVSSGKEICVNCQNCFIKLEFRYEEFSFDEAFTANDAAIKKIDDMINKLFTSKTSKKKIVAPQSNNLKIEKTKSVVKINNIEVKDGACKHYKKSHKLFKFPCCNKIFPCPTCHNLNSNHEYILARRVICGYCYREFDDDDVCICQKDKKTKKGGNFWEGGKGCRNAITLSRNDSKKYKLLNRQTVQKKKK</sequence>
<evidence type="ECO:0000256" key="5">
    <source>
        <dbReference type="SAM" id="MobiDB-lite"/>
    </source>
</evidence>
<dbReference type="SUPFAM" id="SSF46689">
    <property type="entry name" value="Homeodomain-like"/>
    <property type="match status" value="1"/>
</dbReference>
<reference evidence="8 9" key="1">
    <citation type="submission" date="2016-08" db="EMBL/GenBank/DDBJ databases">
        <authorList>
            <consortium name="Pathogen Informatics"/>
        </authorList>
    </citation>
    <scope>NUCLEOTIDE SEQUENCE [LARGE SCALE GENOMIC DNA]</scope>
    <source>
        <strain evidence="8 9">DK</strain>
    </source>
</reference>
<dbReference type="InterPro" id="IPR009057">
    <property type="entry name" value="Homeodomain-like_sf"/>
</dbReference>
<dbReference type="Gene3D" id="1.10.10.60">
    <property type="entry name" value="Homeodomain-like"/>
    <property type="match status" value="1"/>
</dbReference>
<feature type="compositionally biased region" description="Low complexity" evidence="5">
    <location>
        <begin position="157"/>
        <end position="178"/>
    </location>
</feature>
<accession>A0A1D3RUK2</accession>
<keyword evidence="3" id="KW-0862">Zinc</keyword>
<dbReference type="Proteomes" id="UP000195879">
    <property type="component" value="Chromosome 8"/>
</dbReference>
<dbReference type="PROSITE" id="PS51266">
    <property type="entry name" value="ZF_CHY"/>
    <property type="match status" value="1"/>
</dbReference>
<feature type="compositionally biased region" description="Polar residues" evidence="5">
    <location>
        <begin position="285"/>
        <end position="301"/>
    </location>
</feature>
<proteinExistence type="predicted"/>
<feature type="region of interest" description="Disordered" evidence="5">
    <location>
        <begin position="157"/>
        <end position="183"/>
    </location>
</feature>
<evidence type="ECO:0000256" key="4">
    <source>
        <dbReference type="PROSITE-ProRule" id="PRU00601"/>
    </source>
</evidence>
<dbReference type="InterPro" id="IPR008913">
    <property type="entry name" value="Znf_CHY"/>
</dbReference>
<evidence type="ECO:0000313" key="8">
    <source>
        <dbReference type="EMBL" id="SCN59896.1"/>
    </source>
</evidence>
<dbReference type="AlphaFoldDB" id="A0A1D3RUK2"/>